<dbReference type="AlphaFoldDB" id="A0AAD8WQF4"/>
<feature type="region of interest" description="Disordered" evidence="1">
    <location>
        <begin position="167"/>
        <end position="187"/>
    </location>
</feature>
<name>A0AAD8WQF4_LOLMU</name>
<evidence type="ECO:0000259" key="2">
    <source>
        <dbReference type="Pfam" id="PF00078"/>
    </source>
</evidence>
<dbReference type="Pfam" id="PF00078">
    <property type="entry name" value="RVT_1"/>
    <property type="match status" value="1"/>
</dbReference>
<protein>
    <recommendedName>
        <fullName evidence="2">Reverse transcriptase domain-containing protein</fullName>
    </recommendedName>
</protein>
<dbReference type="PANTHER" id="PTHR19446">
    <property type="entry name" value="REVERSE TRANSCRIPTASES"/>
    <property type="match status" value="1"/>
</dbReference>
<evidence type="ECO:0000313" key="4">
    <source>
        <dbReference type="Proteomes" id="UP001231189"/>
    </source>
</evidence>
<dbReference type="CDD" id="cd01650">
    <property type="entry name" value="RT_nLTR_like"/>
    <property type="match status" value="1"/>
</dbReference>
<reference evidence="3" key="1">
    <citation type="submission" date="2023-07" db="EMBL/GenBank/DDBJ databases">
        <title>A chromosome-level genome assembly of Lolium multiflorum.</title>
        <authorList>
            <person name="Chen Y."/>
            <person name="Copetti D."/>
            <person name="Kolliker R."/>
            <person name="Studer B."/>
        </authorList>
    </citation>
    <scope>NUCLEOTIDE SEQUENCE</scope>
    <source>
        <strain evidence="3">02402/16</strain>
        <tissue evidence="3">Leaf</tissue>
    </source>
</reference>
<feature type="domain" description="Reverse transcriptase" evidence="2">
    <location>
        <begin position="412"/>
        <end position="526"/>
    </location>
</feature>
<dbReference type="InterPro" id="IPR000477">
    <property type="entry name" value="RT_dom"/>
</dbReference>
<dbReference type="EMBL" id="JAUUTY010000003">
    <property type="protein sequence ID" value="KAK1668873.1"/>
    <property type="molecule type" value="Genomic_DNA"/>
</dbReference>
<dbReference type="Proteomes" id="UP001231189">
    <property type="component" value="Unassembled WGS sequence"/>
</dbReference>
<sequence length="563" mass="64825">MFPHHQADIVSRHDFFFEGLKIQVHPWRLEDNAEQVNLRQHVRLCIENVVLYAWNRFSAQQAIGNGCSLDYIKDACVRREYTKALCVWAWVEHLGLVPRVSWVTLPGPDAAPSVRERGLQKRCIVHLDIFEDLTNEDAPMPSKGTWRWGVMDGEEFMRVRGERINDNNRDSRRMDEDDNHDRRGCSGGRGWRDAIRRSLSRNGRSGVRDVLHHAALLIILHLDMAQELRSLSYEERALRAELQRKVVSLAVIERDRKRQCSRITNIREGDANTKFFHRKVNERRRKNHIHRLKHKNGWITDHNYKEKIISDHFGDVMGRGQNHHKDFNRAGLHFEAPDLASLDDPFTEEEVKHDVNLLPGDKAPGPDGFTGAFYKLCWDIIRHDVMRAINLFGDLHVANFHWLNSANIALLPKKDGAEEISDFRPISLIHGIAKIIAKMFSLRLAPHMDDLVSIAQSAFIKKRSIHDNFLYVKNLATRLHKRKTPALLFKLDIRKAFDSVHWDYIIDLLQKRGFPHASGIGWSSCLSPPHRGSSLMGWPANLSSMAGGYVKGTLCHLSFLSLL</sequence>
<accession>A0AAD8WQF4</accession>
<proteinExistence type="predicted"/>
<organism evidence="3 4">
    <name type="scientific">Lolium multiflorum</name>
    <name type="common">Italian ryegrass</name>
    <name type="synonym">Lolium perenne subsp. multiflorum</name>
    <dbReference type="NCBI Taxonomy" id="4521"/>
    <lineage>
        <taxon>Eukaryota</taxon>
        <taxon>Viridiplantae</taxon>
        <taxon>Streptophyta</taxon>
        <taxon>Embryophyta</taxon>
        <taxon>Tracheophyta</taxon>
        <taxon>Spermatophyta</taxon>
        <taxon>Magnoliopsida</taxon>
        <taxon>Liliopsida</taxon>
        <taxon>Poales</taxon>
        <taxon>Poaceae</taxon>
        <taxon>BOP clade</taxon>
        <taxon>Pooideae</taxon>
        <taxon>Poodae</taxon>
        <taxon>Poeae</taxon>
        <taxon>Poeae Chloroplast Group 2 (Poeae type)</taxon>
        <taxon>Loliodinae</taxon>
        <taxon>Loliinae</taxon>
        <taxon>Lolium</taxon>
    </lineage>
</organism>
<evidence type="ECO:0000256" key="1">
    <source>
        <dbReference type="SAM" id="MobiDB-lite"/>
    </source>
</evidence>
<evidence type="ECO:0000313" key="3">
    <source>
        <dbReference type="EMBL" id="KAK1668873.1"/>
    </source>
</evidence>
<keyword evidence="4" id="KW-1185">Reference proteome</keyword>
<comment type="caution">
    <text evidence="3">The sequence shown here is derived from an EMBL/GenBank/DDBJ whole genome shotgun (WGS) entry which is preliminary data.</text>
</comment>
<gene>
    <name evidence="3" type="ORF">QYE76_057032</name>
</gene>